<feature type="transmembrane region" description="Helical" evidence="12">
    <location>
        <begin position="53"/>
        <end position="74"/>
    </location>
</feature>
<dbReference type="EC" id="3.4.21.89" evidence="4 12"/>
<evidence type="ECO:0000256" key="1">
    <source>
        <dbReference type="ARBA" id="ARBA00000677"/>
    </source>
</evidence>
<reference evidence="14 15" key="1">
    <citation type="submission" date="2017-09" db="EMBL/GenBank/DDBJ databases">
        <title>Large-scale bioinformatics analysis of Bacillus genomes uncovers conserved roles of natural products in bacterial physiology.</title>
        <authorList>
            <consortium name="Agbiome Team Llc"/>
            <person name="Bleich R.M."/>
            <person name="Grubbs K.J."/>
            <person name="Santa Maria K.C."/>
            <person name="Allen S.E."/>
            <person name="Farag S."/>
            <person name="Shank E.A."/>
            <person name="Bowers A."/>
        </authorList>
    </citation>
    <scope>NUCLEOTIDE SEQUENCE [LARGE SCALE GENOMIC DNA]</scope>
    <source>
        <strain evidence="14 15">AFS058004</strain>
    </source>
</reference>
<dbReference type="PANTHER" id="PTHR43390">
    <property type="entry name" value="SIGNAL PEPTIDASE I"/>
    <property type="match status" value="1"/>
</dbReference>
<comment type="caution">
    <text evidence="14">The sequence shown here is derived from an EMBL/GenBank/DDBJ whole genome shotgun (WGS) entry which is preliminary data.</text>
</comment>
<evidence type="ECO:0000256" key="5">
    <source>
        <dbReference type="ARBA" id="ARBA00022475"/>
    </source>
</evidence>
<comment type="subcellular location">
    <subcellularLocation>
        <location evidence="2">Cell membrane</location>
        <topology evidence="2">Single-pass type II membrane protein</topology>
    </subcellularLocation>
    <subcellularLocation>
        <location evidence="12">Membrane</location>
        <topology evidence="12">Single-pass type II membrane protein</topology>
    </subcellularLocation>
</comment>
<evidence type="ECO:0000256" key="2">
    <source>
        <dbReference type="ARBA" id="ARBA00004401"/>
    </source>
</evidence>
<keyword evidence="8 12" id="KW-0378">Hydrolase</keyword>
<dbReference type="FunFam" id="2.10.109.10:FF:000008">
    <property type="entry name" value="Signal peptidase I"/>
    <property type="match status" value="1"/>
</dbReference>
<keyword evidence="9 12" id="KW-1133">Transmembrane helix</keyword>
<dbReference type="InterPro" id="IPR019758">
    <property type="entry name" value="Pept_S26A_signal_pept_1_CS"/>
</dbReference>
<comment type="similarity">
    <text evidence="3 12">Belongs to the peptidase S26 family.</text>
</comment>
<proteinExistence type="inferred from homology"/>
<dbReference type="SUPFAM" id="SSF51306">
    <property type="entry name" value="LexA/Signal peptidase"/>
    <property type="match status" value="1"/>
</dbReference>
<dbReference type="InterPro" id="IPR019533">
    <property type="entry name" value="Peptidase_S26"/>
</dbReference>
<keyword evidence="5" id="KW-1003">Cell membrane</keyword>
<evidence type="ECO:0000256" key="7">
    <source>
        <dbReference type="ARBA" id="ARBA00022692"/>
    </source>
</evidence>
<evidence type="ECO:0000259" key="13">
    <source>
        <dbReference type="Pfam" id="PF10502"/>
    </source>
</evidence>
<accession>A0A9X7GJZ4</accession>
<comment type="catalytic activity">
    <reaction evidence="1 12">
        <text>Cleavage of hydrophobic, N-terminal signal or leader sequences from secreted and periplasmic proteins.</text>
        <dbReference type="EC" id="3.4.21.89"/>
    </reaction>
</comment>
<dbReference type="GO" id="GO:0009003">
    <property type="term" value="F:signal peptidase activity"/>
    <property type="evidence" value="ECO:0007669"/>
    <property type="project" value="UniProtKB-EC"/>
</dbReference>
<keyword evidence="10 12" id="KW-0472">Membrane</keyword>
<organism evidence="14 15">
    <name type="scientific">Bacillus thuringiensis</name>
    <dbReference type="NCBI Taxonomy" id="1428"/>
    <lineage>
        <taxon>Bacteria</taxon>
        <taxon>Bacillati</taxon>
        <taxon>Bacillota</taxon>
        <taxon>Bacilli</taxon>
        <taxon>Bacillales</taxon>
        <taxon>Bacillaceae</taxon>
        <taxon>Bacillus</taxon>
        <taxon>Bacillus cereus group</taxon>
    </lineage>
</organism>
<evidence type="ECO:0000256" key="6">
    <source>
        <dbReference type="ARBA" id="ARBA00022670"/>
    </source>
</evidence>
<gene>
    <name evidence="14" type="primary">lepB</name>
    <name evidence="14" type="ORF">CN899_10350</name>
</gene>
<dbReference type="NCBIfam" id="TIGR02227">
    <property type="entry name" value="sigpep_I_bact"/>
    <property type="match status" value="1"/>
</dbReference>
<dbReference type="CDD" id="cd06530">
    <property type="entry name" value="S26_SPase_I"/>
    <property type="match status" value="1"/>
</dbReference>
<sequence>MKKWRLYRKFYKKIIYYEKRTYRQDENRRNHHLKTKLKSTQKKKSTWIEWGKSILFAIIGVAMIKTFVFAPFVVEGASMQPSLLNNDRIVVNKIMMEFSSVKYGDVVVIKKPDDPKYYVKRVIGLPNDTIKVENGILYINNKEQKEGYLDHTLLEEYKQLNYTETEIPSHKVFVMGDNRLNSIDSRTGLGDIDVSSIVGKAEFVFYPFNRVRIIN</sequence>
<dbReference type="PANTHER" id="PTHR43390:SF1">
    <property type="entry name" value="CHLOROPLAST PROCESSING PEPTIDASE"/>
    <property type="match status" value="1"/>
</dbReference>
<evidence type="ECO:0000313" key="14">
    <source>
        <dbReference type="EMBL" id="PGH84911.1"/>
    </source>
</evidence>
<evidence type="ECO:0000256" key="10">
    <source>
        <dbReference type="ARBA" id="ARBA00023136"/>
    </source>
</evidence>
<evidence type="ECO:0000256" key="12">
    <source>
        <dbReference type="RuleBase" id="RU362042"/>
    </source>
</evidence>
<dbReference type="InterPro" id="IPR000223">
    <property type="entry name" value="Pept_S26A_signal_pept_1"/>
</dbReference>
<keyword evidence="7 12" id="KW-0812">Transmembrane</keyword>
<dbReference type="GO" id="GO:0005886">
    <property type="term" value="C:plasma membrane"/>
    <property type="evidence" value="ECO:0007669"/>
    <property type="project" value="UniProtKB-SubCell"/>
</dbReference>
<evidence type="ECO:0000256" key="9">
    <source>
        <dbReference type="ARBA" id="ARBA00022989"/>
    </source>
</evidence>
<dbReference type="PRINTS" id="PR00727">
    <property type="entry name" value="LEADERPTASE"/>
</dbReference>
<feature type="active site" evidence="11">
    <location>
        <position position="120"/>
    </location>
</feature>
<keyword evidence="6 12" id="KW-0645">Protease</keyword>
<dbReference type="GO" id="GO:0006465">
    <property type="term" value="P:signal peptide processing"/>
    <property type="evidence" value="ECO:0007669"/>
    <property type="project" value="InterPro"/>
</dbReference>
<dbReference type="AlphaFoldDB" id="A0A9X7GJZ4"/>
<evidence type="ECO:0000313" key="15">
    <source>
        <dbReference type="Proteomes" id="UP000222944"/>
    </source>
</evidence>
<evidence type="ECO:0000256" key="4">
    <source>
        <dbReference type="ARBA" id="ARBA00013208"/>
    </source>
</evidence>
<dbReference type="GO" id="GO:0004252">
    <property type="term" value="F:serine-type endopeptidase activity"/>
    <property type="evidence" value="ECO:0007669"/>
    <property type="project" value="InterPro"/>
</dbReference>
<dbReference type="Pfam" id="PF10502">
    <property type="entry name" value="Peptidase_S26"/>
    <property type="match status" value="1"/>
</dbReference>
<dbReference type="EMBL" id="NUFN01000011">
    <property type="protein sequence ID" value="PGH84911.1"/>
    <property type="molecule type" value="Genomic_DNA"/>
</dbReference>
<feature type="domain" description="Peptidase S26" evidence="13">
    <location>
        <begin position="47"/>
        <end position="206"/>
    </location>
</feature>
<protein>
    <recommendedName>
        <fullName evidence="4 12">Signal peptidase I</fullName>
        <ecNumber evidence="4 12">3.4.21.89</ecNumber>
    </recommendedName>
</protein>
<dbReference type="Gene3D" id="2.10.109.10">
    <property type="entry name" value="Umud Fragment, subunit A"/>
    <property type="match status" value="1"/>
</dbReference>
<evidence type="ECO:0000256" key="3">
    <source>
        <dbReference type="ARBA" id="ARBA00009370"/>
    </source>
</evidence>
<dbReference type="PROSITE" id="PS00761">
    <property type="entry name" value="SPASE_I_3"/>
    <property type="match status" value="1"/>
</dbReference>
<feature type="active site" evidence="11">
    <location>
        <position position="78"/>
    </location>
</feature>
<evidence type="ECO:0000256" key="8">
    <source>
        <dbReference type="ARBA" id="ARBA00022801"/>
    </source>
</evidence>
<dbReference type="InterPro" id="IPR036286">
    <property type="entry name" value="LexA/Signal_pep-like_sf"/>
</dbReference>
<evidence type="ECO:0000256" key="11">
    <source>
        <dbReference type="PIRSR" id="PIRSR600223-1"/>
    </source>
</evidence>
<dbReference type="Proteomes" id="UP000222944">
    <property type="component" value="Unassembled WGS sequence"/>
</dbReference>
<name>A0A9X7GJZ4_BACTU</name>